<proteinExistence type="predicted"/>
<dbReference type="Proteomes" id="UP001524587">
    <property type="component" value="Unassembled WGS sequence"/>
</dbReference>
<dbReference type="RefSeq" id="WP_422865644.1">
    <property type="nucleotide sequence ID" value="NZ_JAMSKV010000027.1"/>
</dbReference>
<evidence type="ECO:0000313" key="1">
    <source>
        <dbReference type="EMBL" id="MCQ8280163.1"/>
    </source>
</evidence>
<accession>A0ABT1WBP2</accession>
<dbReference type="EMBL" id="JAMSKV010000027">
    <property type="protein sequence ID" value="MCQ8280163.1"/>
    <property type="molecule type" value="Genomic_DNA"/>
</dbReference>
<protein>
    <recommendedName>
        <fullName evidence="3">Lipoprotein</fullName>
    </recommendedName>
</protein>
<gene>
    <name evidence="1" type="ORF">NFI95_17135</name>
</gene>
<organism evidence="1 2">
    <name type="scientific">Endosaccharibacter trunci</name>
    <dbReference type="NCBI Taxonomy" id="2812733"/>
    <lineage>
        <taxon>Bacteria</taxon>
        <taxon>Pseudomonadati</taxon>
        <taxon>Pseudomonadota</taxon>
        <taxon>Alphaproteobacteria</taxon>
        <taxon>Acetobacterales</taxon>
        <taxon>Acetobacteraceae</taxon>
        <taxon>Endosaccharibacter</taxon>
    </lineage>
</organism>
<evidence type="ECO:0008006" key="3">
    <source>
        <dbReference type="Google" id="ProtNLM"/>
    </source>
</evidence>
<name>A0ABT1WBP2_9PROT</name>
<comment type="caution">
    <text evidence="1">The sequence shown here is derived from an EMBL/GenBank/DDBJ whole genome shotgun (WGS) entry which is preliminary data.</text>
</comment>
<reference evidence="1 2" key="1">
    <citation type="submission" date="2022-06" db="EMBL/GenBank/DDBJ databases">
        <title>Endosaccharibacter gen. nov., sp. nov., endophytic bacteria isolated from sugarcane.</title>
        <authorList>
            <person name="Pitiwittayakul N."/>
            <person name="Yukphan P."/>
            <person name="Charoenyingcharoen P."/>
            <person name="Tanasupawat S."/>
        </authorList>
    </citation>
    <scope>NUCLEOTIDE SEQUENCE [LARGE SCALE GENOMIC DNA]</scope>
    <source>
        <strain evidence="1 2">KSS8</strain>
    </source>
</reference>
<evidence type="ECO:0000313" key="2">
    <source>
        <dbReference type="Proteomes" id="UP001524587"/>
    </source>
</evidence>
<keyword evidence="2" id="KW-1185">Reference proteome</keyword>
<sequence>MRAVLCVAVLGLAGCVGPSGPVIGDWRGAEQSIEGYRERVTELIIDGRPGDGSGVYHLISSVPASGIVSDPRDIRWSDRWQKRLLHDPSGAPYTVYHLDHAPPSHLADYVLLSTGALLPVVDPAHPDTRPESLRIALQPLSRTAYGYGRP</sequence>
<dbReference type="PROSITE" id="PS51257">
    <property type="entry name" value="PROKAR_LIPOPROTEIN"/>
    <property type="match status" value="1"/>
</dbReference>